<feature type="chain" id="PRO_5045052582" description="Phospholipase/carboxylesterase/thioesterase domain-containing protein" evidence="3">
    <location>
        <begin position="22"/>
        <end position="251"/>
    </location>
</feature>
<name>A0ABT1QVR1_9GAMM</name>
<dbReference type="Proteomes" id="UP001165498">
    <property type="component" value="Unassembled WGS sequence"/>
</dbReference>
<proteinExistence type="predicted"/>
<keyword evidence="1 3" id="KW-0732">Signal</keyword>
<dbReference type="InterPro" id="IPR029058">
    <property type="entry name" value="AB_hydrolase_fold"/>
</dbReference>
<dbReference type="InterPro" id="IPR050955">
    <property type="entry name" value="Plant_Biomass_Hydrol_Est"/>
</dbReference>
<evidence type="ECO:0000256" key="1">
    <source>
        <dbReference type="ARBA" id="ARBA00022729"/>
    </source>
</evidence>
<dbReference type="Pfam" id="PF02230">
    <property type="entry name" value="Abhydrolase_2"/>
    <property type="match status" value="1"/>
</dbReference>
<dbReference type="RefSeq" id="WP_255915536.1">
    <property type="nucleotide sequence ID" value="NZ_JANFQO010000016.1"/>
</dbReference>
<comment type="caution">
    <text evidence="5">The sequence shown here is derived from an EMBL/GenBank/DDBJ whole genome shotgun (WGS) entry which is preliminary data.</text>
</comment>
<evidence type="ECO:0000256" key="3">
    <source>
        <dbReference type="SAM" id="SignalP"/>
    </source>
</evidence>
<keyword evidence="2" id="KW-0378">Hydrolase</keyword>
<gene>
    <name evidence="5" type="ORF">NM961_16630</name>
</gene>
<evidence type="ECO:0000313" key="5">
    <source>
        <dbReference type="EMBL" id="MCQ4166346.1"/>
    </source>
</evidence>
<reference evidence="5" key="1">
    <citation type="submission" date="2022-07" db="EMBL/GenBank/DDBJ databases">
        <title>Tahibacter sp., a new gammaproteobacterium isolated from the silt sample collected at pig farm.</title>
        <authorList>
            <person name="Chen H."/>
        </authorList>
    </citation>
    <scope>NUCLEOTIDE SEQUENCE</scope>
    <source>
        <strain evidence="5">P2K</strain>
    </source>
</reference>
<dbReference type="SUPFAM" id="SSF53474">
    <property type="entry name" value="alpha/beta-Hydrolases"/>
    <property type="match status" value="1"/>
</dbReference>
<feature type="signal peptide" evidence="3">
    <location>
        <begin position="1"/>
        <end position="21"/>
    </location>
</feature>
<evidence type="ECO:0000259" key="4">
    <source>
        <dbReference type="Pfam" id="PF02230"/>
    </source>
</evidence>
<feature type="domain" description="Phospholipase/carboxylesterase/thioesterase" evidence="4">
    <location>
        <begin position="66"/>
        <end position="244"/>
    </location>
</feature>
<organism evidence="5 6">
    <name type="scientific">Tahibacter harae</name>
    <dbReference type="NCBI Taxonomy" id="2963937"/>
    <lineage>
        <taxon>Bacteria</taxon>
        <taxon>Pseudomonadati</taxon>
        <taxon>Pseudomonadota</taxon>
        <taxon>Gammaproteobacteria</taxon>
        <taxon>Lysobacterales</taxon>
        <taxon>Rhodanobacteraceae</taxon>
        <taxon>Tahibacter</taxon>
    </lineage>
</organism>
<evidence type="ECO:0000256" key="2">
    <source>
        <dbReference type="ARBA" id="ARBA00022801"/>
    </source>
</evidence>
<evidence type="ECO:0000313" key="6">
    <source>
        <dbReference type="Proteomes" id="UP001165498"/>
    </source>
</evidence>
<accession>A0ABT1QVR1</accession>
<dbReference type="PANTHER" id="PTHR43037:SF5">
    <property type="entry name" value="FERULOYL ESTERASE"/>
    <property type="match status" value="1"/>
</dbReference>
<dbReference type="Gene3D" id="3.40.50.1820">
    <property type="entry name" value="alpha/beta hydrolase"/>
    <property type="match status" value="1"/>
</dbReference>
<keyword evidence="6" id="KW-1185">Reference proteome</keyword>
<sequence>MSPLRSLLAAFVIVAATYADAPAAKQTGGLLSARPAVAADVQPVAGRHRLRAGILYVPETIPPGTAAPFLLLLHGAGGRGDDMIRRFKAQADARGIILLAPDSAERTWDVVLAIMANRHASPSFGRDVRRIDAVLTEAFARVRADPQRAAVAGFSDGATMALSLGSRNTALFPATLAFSAGGMVPDWSGPPGRVFFAHGKKDSVLPIATARDWLAPSLSATGFDVTFDTFDGGHELPEAVLEQAMVWWLGR</sequence>
<protein>
    <recommendedName>
        <fullName evidence="4">Phospholipase/carboxylesterase/thioesterase domain-containing protein</fullName>
    </recommendedName>
</protein>
<dbReference type="InterPro" id="IPR003140">
    <property type="entry name" value="PLipase/COase/thioEstase"/>
</dbReference>
<dbReference type="PANTHER" id="PTHR43037">
    <property type="entry name" value="UNNAMED PRODUCT-RELATED"/>
    <property type="match status" value="1"/>
</dbReference>
<dbReference type="EMBL" id="JANFQO010000016">
    <property type="protein sequence ID" value="MCQ4166346.1"/>
    <property type="molecule type" value="Genomic_DNA"/>
</dbReference>